<feature type="domain" description="MYND-type" evidence="7">
    <location>
        <begin position="1621"/>
        <end position="1663"/>
    </location>
</feature>
<feature type="repeat" description="ANK" evidence="4">
    <location>
        <begin position="466"/>
        <end position="490"/>
    </location>
</feature>
<dbReference type="SUPFAM" id="SSF144232">
    <property type="entry name" value="HIT/MYND zinc finger-like"/>
    <property type="match status" value="2"/>
</dbReference>
<dbReference type="InterPro" id="IPR002893">
    <property type="entry name" value="Znf_MYND"/>
</dbReference>
<proteinExistence type="predicted"/>
<evidence type="ECO:0000256" key="5">
    <source>
        <dbReference type="PROSITE-ProRule" id="PRU00134"/>
    </source>
</evidence>
<evidence type="ECO:0000259" key="7">
    <source>
        <dbReference type="PROSITE" id="PS50865"/>
    </source>
</evidence>
<dbReference type="InterPro" id="IPR002110">
    <property type="entry name" value="Ankyrin_rpt"/>
</dbReference>
<dbReference type="SUPFAM" id="SSF48403">
    <property type="entry name" value="Ankyrin repeat"/>
    <property type="match status" value="3"/>
</dbReference>
<dbReference type="InterPro" id="IPR036770">
    <property type="entry name" value="Ankyrin_rpt-contain_sf"/>
</dbReference>
<dbReference type="GO" id="GO:0046513">
    <property type="term" value="P:ceramide biosynthetic process"/>
    <property type="evidence" value="ECO:0007669"/>
    <property type="project" value="TreeGrafter"/>
</dbReference>
<dbReference type="OrthoDB" id="443682at2759"/>
<accession>A0A2J8A264</accession>
<evidence type="ECO:0000313" key="8">
    <source>
        <dbReference type="EMBL" id="PNH06619.1"/>
    </source>
</evidence>
<dbReference type="Gene3D" id="1.25.40.20">
    <property type="entry name" value="Ankyrin repeat-containing domain"/>
    <property type="match status" value="4"/>
</dbReference>
<dbReference type="GO" id="GO:0004620">
    <property type="term" value="F:phospholipase activity"/>
    <property type="evidence" value="ECO:0007669"/>
    <property type="project" value="TreeGrafter"/>
</dbReference>
<feature type="compositionally biased region" description="Polar residues" evidence="6">
    <location>
        <begin position="95"/>
        <end position="110"/>
    </location>
</feature>
<dbReference type="PANTHER" id="PTHR12393">
    <property type="entry name" value="SPHINGOMYELIN PHOSPHODIESTERASE RELATED"/>
    <property type="match status" value="1"/>
</dbReference>
<dbReference type="PANTHER" id="PTHR12393:SF6">
    <property type="entry name" value="SPHINGOMYELIN PHOSPHODIESTERASE 2"/>
    <property type="match status" value="1"/>
</dbReference>
<dbReference type="GO" id="GO:0016020">
    <property type="term" value="C:membrane"/>
    <property type="evidence" value="ECO:0007669"/>
    <property type="project" value="TreeGrafter"/>
</dbReference>
<evidence type="ECO:0000256" key="3">
    <source>
        <dbReference type="ARBA" id="ARBA00022833"/>
    </source>
</evidence>
<protein>
    <recommendedName>
        <fullName evidence="7">MYND-type domain-containing protein</fullName>
    </recommendedName>
</protein>
<evidence type="ECO:0000256" key="4">
    <source>
        <dbReference type="PROSITE-ProRule" id="PRU00023"/>
    </source>
</evidence>
<dbReference type="Pfam" id="PF01753">
    <property type="entry name" value="zf-MYND"/>
    <property type="match status" value="2"/>
</dbReference>
<comment type="caution">
    <text evidence="8">The sequence shown here is derived from an EMBL/GenBank/DDBJ whole genome shotgun (WGS) entry which is preliminary data.</text>
</comment>
<organism evidence="8 9">
    <name type="scientific">Tetrabaena socialis</name>
    <dbReference type="NCBI Taxonomy" id="47790"/>
    <lineage>
        <taxon>Eukaryota</taxon>
        <taxon>Viridiplantae</taxon>
        <taxon>Chlorophyta</taxon>
        <taxon>core chlorophytes</taxon>
        <taxon>Chlorophyceae</taxon>
        <taxon>CS clade</taxon>
        <taxon>Chlamydomonadales</taxon>
        <taxon>Tetrabaenaceae</taxon>
        <taxon>Tetrabaena</taxon>
    </lineage>
</organism>
<dbReference type="GO" id="GO:0005783">
    <property type="term" value="C:endoplasmic reticulum"/>
    <property type="evidence" value="ECO:0007669"/>
    <property type="project" value="TreeGrafter"/>
</dbReference>
<dbReference type="GO" id="GO:0008270">
    <property type="term" value="F:zinc ion binding"/>
    <property type="evidence" value="ECO:0007669"/>
    <property type="project" value="UniProtKB-KW"/>
</dbReference>
<gene>
    <name evidence="8" type="ORF">TSOC_006988</name>
</gene>
<feature type="domain" description="MYND-type" evidence="7">
    <location>
        <begin position="2138"/>
        <end position="2179"/>
    </location>
</feature>
<evidence type="ECO:0000256" key="1">
    <source>
        <dbReference type="ARBA" id="ARBA00022723"/>
    </source>
</evidence>
<sequence>MAPGSPATDQHTHAHIMSTNASMTFGRLKYCSMKETTGWSGKRRFTSITTFSSSALEKITEAKQIMLRDPSYVLLAERQPIEPRQLLASAKEEAGQQNGQHPHSGGSNAPQRHLGPLRCWRRLTASAAFALPRCRIETVTATNHPKPVRVRGATPLAAATGGMEPSTLPGSPQEMVGLTAFDSSRVWLPELLQRFAARLSPNEVACVLRLVNKAAAALFSGTQDRTVRLSLPVPHCEFARRWSGTGTALPTPTRQQRLQLPCLTARSGSIPNLEVLLARDDDCLTSPLTAEVFVAAGSAGQMEVCQWLREQQGCTPTASVLVAAAEGGHREVCEWLLAGGCAWDSEVAAAAARGGHVSLMDWLLGLGRSCDVPCLLKAAAFGCDLLTLQRLQNAYAGSAAAQVSPLNKDWVLRSAAASPLPDWKAKVEWLESRGYPRNSIACMCDALQQPDWLSRMEWLRQRGYILGFFALHGAVVHGNADVLQYLLAQGFAHGDLHRDLYAPSIVAAALGNLEVLKLLRACGVGADSRTVDAAAKAGHLPIVAWLVVALGDGAPLTPRVFAAAALSGSLELLAWLHGRGCTWDKTVFAAAAEAGGGEQLEWLAERGCPMGEDGTPYVEAAAHVDLPTLRRLHRLGCPWSADGSTLMRAVQRCSSNNGGSGVQALRLLMELGCPDAAAFDSSRVWLPELLHRFAARQSPNEVACVLRLVNKAAAALFSGTQDRTVRLSLLVPHCEFARRWSGRGGAMPTPTWQQRLQLPCLTARSGSIPNLEVLLARDDDCLTSPLTAEVFVAAGSAGQMEVCQWLREQQGCTPTASVLVAAAEGGHRAVCEWLLAGGCAWDSEVAAAAARGGHVSLMDWLLGLGKSFDVPCLLKAAAVGCDLPTLQRVHDAYAGGVFAQLSPLDKDWVLRSAAASPLPDWKAKVEWLESRRYPRGGLAYAGAVERPDWLPRLEWLRQRGYPLAAQAAMWAARHGNADALRHLQTQGIVRDDLYGGTNFARYSQLVDVASSGHVGVLEVLHACGVPIRNELMGPAATAGRLPLLAWLVEALGAGVPLTPPLFAAAALSGNMELLAWLHGRGCTWDKTVFAAAAEAGGGEQLEWLAQRGCPMGEDGAPYVAAAAHVDRPTLRRLHRLGCPWSVDGSTLTRAVQRCAAGGHTGVQVRSALQLLLGLGCPVDWGAAMRAAVYAPKPQGDMVAWLVEQRAVLLADLHDSGVLEHAACAVLRLAMVVWGPVQADVHHAVDNMLEAAEELLSWSKSINHEVAATASLRALLSGRCTRQLVLSSGLVVLCASDGGPSYGLPPELLLRLPIFSAAPGNEDVRYGQGVQVVHERVVHALLGLLVLVGDDPRPQPPPGKRAALAMLLRPAVAAALAGGLLPCLEHHLRHAGRVLDNEASSFAFSLLTSLKLDWPLLAPLLAYGDPRQAAALLATVRKLLCSRGNPHLLMALAWDGTSCPASREACRLGIVLLTFAHIVLVAATEAAVWRAPVAGGGAGGHAAAEAGAALRQLAGLVSYAVREWLPLMSDFVLRAAPALPDAADMAKRAALVSLHTLLCWVPVLARWALTSADAAGAAGPVPAGCWRLLLLEEVRVVQLCGAALGLLPLALSLLRTCAHPACANLAGGSEAELPLQACGGCGAAWYCSRECQTGHWRVGHKEACRFAARLSPNEVACVLRLVNKAAAALFSGTQDKTVRLSLPVPHCEFARRWGGRGPEMPTPTRQQRLQLPCLTARSGSIPNLEVLLARDDDCLISPLTAEVFVAAGSAGQMEVCQWLREQQGCTPTASVLVAAAEGGHREVCEWLLAGGCAWDPEAATAAARGGHVGLMDWLLGLGRIWDVPCLLMAAAVGCDLPTLQRLHHTYVGSAGAQPSPRDKDGVLRSAAASPLPDWKAKVEWLESRGYPRGGLAYAGAVERPDWLPRLEWLQQRGYPFAAQEVMWAAQHGNADALRYLEAQGIVRGDMYGGSNFATNSELVDVASSGHVGVERGCTWDKTVFAAAAEAGDGEQLERLAQRGCPMGDDGAPYVAAAAHVDRPTLRRLHRLGCPWSADGSTFTRAVQRCAAGGHTGVQIRCALQLLLGLGCPVDWGAAVRAALLHGDLVTWLVEQRAAGRWQAAVERAPLPPPPPPPEDACAHPACGAGMSEAKLALCGGCRAARYCSQKCQAEHWRAGHREACGRLARGGGR</sequence>
<evidence type="ECO:0000256" key="6">
    <source>
        <dbReference type="SAM" id="MobiDB-lite"/>
    </source>
</evidence>
<dbReference type="EMBL" id="PGGS01000225">
    <property type="protein sequence ID" value="PNH06619.1"/>
    <property type="molecule type" value="Genomic_DNA"/>
</dbReference>
<keyword evidence="9" id="KW-1185">Reference proteome</keyword>
<keyword evidence="3" id="KW-0862">Zinc</keyword>
<dbReference type="PROSITE" id="PS50865">
    <property type="entry name" value="ZF_MYND_2"/>
    <property type="match status" value="2"/>
</dbReference>
<keyword evidence="2 5" id="KW-0863">Zinc-finger</keyword>
<dbReference type="Gene3D" id="6.10.140.2220">
    <property type="match status" value="2"/>
</dbReference>
<feature type="region of interest" description="Disordered" evidence="6">
    <location>
        <begin position="90"/>
        <end position="113"/>
    </location>
</feature>
<dbReference type="SMART" id="SM00248">
    <property type="entry name" value="ANK"/>
    <property type="match status" value="6"/>
</dbReference>
<dbReference type="GO" id="GO:0030149">
    <property type="term" value="P:sphingolipid catabolic process"/>
    <property type="evidence" value="ECO:0007669"/>
    <property type="project" value="TreeGrafter"/>
</dbReference>
<dbReference type="PROSITE" id="PS50297">
    <property type="entry name" value="ANK_REP_REGION"/>
    <property type="match status" value="1"/>
</dbReference>
<name>A0A2J8A264_9CHLO</name>
<evidence type="ECO:0000256" key="2">
    <source>
        <dbReference type="ARBA" id="ARBA00022771"/>
    </source>
</evidence>
<dbReference type="GO" id="GO:0071944">
    <property type="term" value="C:cell periphery"/>
    <property type="evidence" value="ECO:0007669"/>
    <property type="project" value="TreeGrafter"/>
</dbReference>
<keyword evidence="4" id="KW-0040">ANK repeat</keyword>
<dbReference type="PROSITE" id="PS50088">
    <property type="entry name" value="ANK_REPEAT"/>
    <property type="match status" value="1"/>
</dbReference>
<evidence type="ECO:0000313" key="9">
    <source>
        <dbReference type="Proteomes" id="UP000236333"/>
    </source>
</evidence>
<keyword evidence="1" id="KW-0479">Metal-binding</keyword>
<reference evidence="8 9" key="1">
    <citation type="journal article" date="2017" name="Mol. Biol. Evol.">
        <title>The 4-celled Tetrabaena socialis nuclear genome reveals the essential components for genetic control of cell number at the origin of multicellularity in the volvocine lineage.</title>
        <authorList>
            <person name="Featherston J."/>
            <person name="Arakaki Y."/>
            <person name="Hanschen E.R."/>
            <person name="Ferris P.J."/>
            <person name="Michod R.E."/>
            <person name="Olson B.J.S.C."/>
            <person name="Nozaki H."/>
            <person name="Durand P.M."/>
        </authorList>
    </citation>
    <scope>NUCLEOTIDE SEQUENCE [LARGE SCALE GENOMIC DNA]</scope>
    <source>
        <strain evidence="8 9">NIES-571</strain>
    </source>
</reference>
<dbReference type="Proteomes" id="UP000236333">
    <property type="component" value="Unassembled WGS sequence"/>
</dbReference>